<dbReference type="GO" id="GO:0004386">
    <property type="term" value="F:helicase activity"/>
    <property type="evidence" value="ECO:0007669"/>
    <property type="project" value="UniProtKB-KW"/>
</dbReference>
<dbReference type="Gene3D" id="3.40.50.300">
    <property type="entry name" value="P-loop containing nucleotide triphosphate hydrolases"/>
    <property type="match status" value="2"/>
</dbReference>
<dbReference type="AlphaFoldDB" id="C7MHI8"/>
<dbReference type="Pfam" id="PF00271">
    <property type="entry name" value="Helicase_C"/>
    <property type="match status" value="1"/>
</dbReference>
<dbReference type="KEGG" id="bfa:Bfae_05290"/>
<dbReference type="PATRIC" id="fig|446465.5.peg.518"/>
<reference evidence="2 3" key="1">
    <citation type="journal article" date="2009" name="Stand. Genomic Sci.">
        <title>Complete genome sequence of Brachybacterium faecium type strain (Schefferle 6-10).</title>
        <authorList>
            <person name="Lapidus A."/>
            <person name="Pukall R."/>
            <person name="Labuttii K."/>
            <person name="Copeland A."/>
            <person name="Del Rio T.G."/>
            <person name="Nolan M."/>
            <person name="Chen F."/>
            <person name="Lucas S."/>
            <person name="Tice H."/>
            <person name="Cheng J.F."/>
            <person name="Bruce D."/>
            <person name="Goodwin L."/>
            <person name="Pitluck S."/>
            <person name="Rohde M."/>
            <person name="Goker M."/>
            <person name="Pati A."/>
            <person name="Ivanova N."/>
            <person name="Mavrommatis K."/>
            <person name="Chen A."/>
            <person name="Palaniappan K."/>
            <person name="D'haeseleer P."/>
            <person name="Chain P."/>
            <person name="Bristow J."/>
            <person name="Eisen J.A."/>
            <person name="Markowitz V."/>
            <person name="Hugenholtz P."/>
            <person name="Kyrpides N.C."/>
            <person name="Klenk H.P."/>
        </authorList>
    </citation>
    <scope>NUCLEOTIDE SEQUENCE [LARGE SCALE GENOMIC DNA]</scope>
    <source>
        <strain evidence="3">ATCC 43885 / DSM 4810 / JCM 11609 / LMG 19847 / NBRC 14762 / NCIMB 9860 / 6-10</strain>
    </source>
</reference>
<dbReference type="SMART" id="SM00490">
    <property type="entry name" value="HELICc"/>
    <property type="match status" value="1"/>
</dbReference>
<dbReference type="eggNOG" id="COG0553">
    <property type="taxonomic scope" value="Bacteria"/>
</dbReference>
<keyword evidence="2" id="KW-0067">ATP-binding</keyword>
<dbReference type="STRING" id="446465.Bfae_05290"/>
<keyword evidence="3" id="KW-1185">Reference proteome</keyword>
<dbReference type="InterPro" id="IPR027417">
    <property type="entry name" value="P-loop_NTPase"/>
</dbReference>
<name>C7MHI8_BRAFD</name>
<keyword evidence="2" id="KW-0547">Nucleotide-binding</keyword>
<evidence type="ECO:0000313" key="3">
    <source>
        <dbReference type="Proteomes" id="UP000001919"/>
    </source>
</evidence>
<keyword evidence="2" id="KW-0378">Hydrolase</keyword>
<accession>C7MHI8</accession>
<proteinExistence type="predicted"/>
<dbReference type="HOGENOM" id="CLU_287543_0_0_11"/>
<organism evidence="2 3">
    <name type="scientific">Brachybacterium faecium (strain ATCC 43885 / DSM 4810 / JCM 11609 / LMG 19847 / NBRC 14762 / NCIMB 9860 / 6-10)</name>
    <dbReference type="NCBI Taxonomy" id="446465"/>
    <lineage>
        <taxon>Bacteria</taxon>
        <taxon>Bacillati</taxon>
        <taxon>Actinomycetota</taxon>
        <taxon>Actinomycetes</taxon>
        <taxon>Micrococcales</taxon>
        <taxon>Dermabacteraceae</taxon>
        <taxon>Brachybacterium</taxon>
    </lineage>
</organism>
<dbReference type="OrthoDB" id="9814088at2"/>
<dbReference type="InterPro" id="IPR001650">
    <property type="entry name" value="Helicase_C-like"/>
</dbReference>
<feature type="domain" description="Helicase C-terminal" evidence="1">
    <location>
        <begin position="874"/>
        <end position="959"/>
    </location>
</feature>
<gene>
    <name evidence="2" type="ordered locus">Bfae_05290</name>
</gene>
<keyword evidence="2" id="KW-0347">Helicase</keyword>
<protein>
    <submittedName>
        <fullName evidence="2">Helicase family protein</fullName>
    </submittedName>
</protein>
<sequence>MSPNAPTEETSVDAEELLAGLKPFQRATVEHAFRRLWTDEDPVHRFLVADEVGLGKTLIAKGVAARAIAHLRETTDRTVTIVYICSNSQIAGQNLDRLRELTGGEAQRNADRLTMLPQTMGSAPLGGVDLIAFTPGTSLRLGDATGRVGERVLLHWMLSHSIDRLWLMQERIVDYFRDAVGFRRFFDRLEWDGSRPALDAGLVDEFTRTLRTDAGPFGGTLLSDLFDELDLWLGSEEVTHEMWWRRRRMIGALRMVMAQTAVTRLAPDLVILDEFQRFKDLFPGARSTGDEHYSDAQQLAQKIIDHRSAKSLVLSATPYKMFTLPDELDAEDHHQDFYDTIAFLAGPERADRVREHLAQVREGMLQGTDEGTRRAEEATARAQAELQRVMSRTERLGSTAVADGMLREMEMPSLELRPGDLEVWAAADAIGRRAHGMDMFEFWRSSPFPVNLMDPSAYVAQRRTLDLAHEGDEDLAALLHLRRRGLLSWDDVHRFREIDPGNPKLRAMIDAAMERGVWKLAWLPPSLPYTAPGGPFATEGARSFTKRLVFSAWSVVPKAISALFSYETDRRLSAFAPGQGRGGPALYDGPRASPLLRFAVADGKLMNLPHLALLHPSVALAELGDPLAIARETGEQLPLERERLLEVVTGRIQQRLDALELPVRDAKGQTAGWYGVAPYLLDGALGLEDFGLHGSGEGADGEDETVNRFRDHVDFALAPDWEVLGAPPEDLAAVLAQVAVAAPGVCALRAVGRAAGGECSYADVHVRRAAHEISEGLRSLLNRPETMAAVRAATGAGAEEADGYWHLALRYCLDGNLQSMLDEYVHTLVDALGLRRDAPAARAEALAARIRTTAAIRTAANEVHELRSDGSAIEVATHKLNSHIAARFGRTLSSEEAEKREASVRDSFNSPFWPFVLASTSVGQEGLDFHTYSHAIVHWNLPGNPVDLEQREGRVHRYKGHAIRRNIAHAHAAAALAPGYDDPWAAMFDAAVAAEPPDSEGLSPFWLHDGPAKIERYVPAMPLSRESRQYLRLQRTLGAYRSVMGQPRQEDLIKLMGEDVEWPRIDLRPPR</sequence>
<dbReference type="Proteomes" id="UP000001919">
    <property type="component" value="Chromosome"/>
</dbReference>
<dbReference type="SUPFAM" id="SSF52540">
    <property type="entry name" value="P-loop containing nucleoside triphosphate hydrolases"/>
    <property type="match status" value="2"/>
</dbReference>
<evidence type="ECO:0000259" key="1">
    <source>
        <dbReference type="SMART" id="SM00490"/>
    </source>
</evidence>
<dbReference type="EMBL" id="CP001643">
    <property type="protein sequence ID" value="ACU84397.1"/>
    <property type="molecule type" value="Genomic_DNA"/>
</dbReference>
<evidence type="ECO:0000313" key="2">
    <source>
        <dbReference type="EMBL" id="ACU84397.1"/>
    </source>
</evidence>